<dbReference type="CDD" id="cd02976">
    <property type="entry name" value="NrdH"/>
    <property type="match status" value="1"/>
</dbReference>
<accession>A0A0M0KWG5</accession>
<sequence>MKTVTVYTSANCSSCAKLKRFLSVQDISFREVSLEDDLELKQVLINKTGRTGLPQTNIDGEWVVGFHIPELMTLLNRRNTNE</sequence>
<name>A0A0M0KWG5_9BACI</name>
<dbReference type="EMBL" id="LILC01000023">
    <property type="protein sequence ID" value="KOO42733.1"/>
    <property type="molecule type" value="Genomic_DNA"/>
</dbReference>
<comment type="caution">
    <text evidence="2">The sequence shown here is derived from an EMBL/GenBank/DDBJ whole genome shotgun (WGS) entry which is preliminary data.</text>
</comment>
<organism evidence="2 3">
    <name type="scientific">Priestia koreensis</name>
    <dbReference type="NCBI Taxonomy" id="284581"/>
    <lineage>
        <taxon>Bacteria</taxon>
        <taxon>Bacillati</taxon>
        <taxon>Bacillota</taxon>
        <taxon>Bacilli</taxon>
        <taxon>Bacillales</taxon>
        <taxon>Bacillaceae</taxon>
        <taxon>Priestia</taxon>
    </lineage>
</organism>
<dbReference type="InterPro" id="IPR002109">
    <property type="entry name" value="Glutaredoxin"/>
</dbReference>
<dbReference type="RefSeq" id="WP_053402529.1">
    <property type="nucleotide sequence ID" value="NZ_LILC01000023.1"/>
</dbReference>
<dbReference type="PROSITE" id="PS51354">
    <property type="entry name" value="GLUTAREDOXIN_2"/>
    <property type="match status" value="1"/>
</dbReference>
<dbReference type="Proteomes" id="UP000037558">
    <property type="component" value="Unassembled WGS sequence"/>
</dbReference>
<dbReference type="Gene3D" id="3.40.30.10">
    <property type="entry name" value="Glutaredoxin"/>
    <property type="match status" value="1"/>
</dbReference>
<dbReference type="OrthoDB" id="9795531at2"/>
<evidence type="ECO:0000313" key="3">
    <source>
        <dbReference type="Proteomes" id="UP000037558"/>
    </source>
</evidence>
<dbReference type="AlphaFoldDB" id="A0A0M0KWG5"/>
<dbReference type="InterPro" id="IPR051548">
    <property type="entry name" value="Grx-like_ET"/>
</dbReference>
<evidence type="ECO:0000313" key="2">
    <source>
        <dbReference type="EMBL" id="KOO42733.1"/>
    </source>
</evidence>
<feature type="domain" description="Glutaredoxin" evidence="1">
    <location>
        <begin position="4"/>
        <end position="63"/>
    </location>
</feature>
<evidence type="ECO:0000259" key="1">
    <source>
        <dbReference type="Pfam" id="PF00462"/>
    </source>
</evidence>
<protein>
    <submittedName>
        <fullName evidence="2">Glutaredoxin</fullName>
    </submittedName>
</protein>
<dbReference type="InterPro" id="IPR036249">
    <property type="entry name" value="Thioredoxin-like_sf"/>
</dbReference>
<dbReference type="GO" id="GO:0009055">
    <property type="term" value="F:electron transfer activity"/>
    <property type="evidence" value="ECO:0007669"/>
    <property type="project" value="TreeGrafter"/>
</dbReference>
<proteinExistence type="predicted"/>
<gene>
    <name evidence="2" type="ORF">AMD01_16430</name>
</gene>
<reference evidence="3" key="1">
    <citation type="submission" date="2015-08" db="EMBL/GenBank/DDBJ databases">
        <title>Fjat-14210 dsm16467.</title>
        <authorList>
            <person name="Liu B."/>
            <person name="Wang J."/>
            <person name="Zhu Y."/>
            <person name="Liu G."/>
            <person name="Chen Q."/>
            <person name="Chen Z."/>
            <person name="Lan J."/>
            <person name="Che J."/>
            <person name="Ge C."/>
            <person name="Shi H."/>
            <person name="Pan Z."/>
            <person name="Liu X."/>
        </authorList>
    </citation>
    <scope>NUCLEOTIDE SEQUENCE [LARGE SCALE GENOMIC DNA]</scope>
    <source>
        <strain evidence="3">DSM 16467</strain>
    </source>
</reference>
<dbReference type="Pfam" id="PF00462">
    <property type="entry name" value="Glutaredoxin"/>
    <property type="match status" value="1"/>
</dbReference>
<dbReference type="PANTHER" id="PTHR34386:SF1">
    <property type="entry name" value="GLUTAREDOXIN-LIKE PROTEIN NRDH"/>
    <property type="match status" value="1"/>
</dbReference>
<dbReference type="PANTHER" id="PTHR34386">
    <property type="entry name" value="GLUTAREDOXIN"/>
    <property type="match status" value="1"/>
</dbReference>
<dbReference type="PATRIC" id="fig|284581.3.peg.2788"/>
<dbReference type="GO" id="GO:0045454">
    <property type="term" value="P:cell redox homeostasis"/>
    <property type="evidence" value="ECO:0007669"/>
    <property type="project" value="TreeGrafter"/>
</dbReference>
<dbReference type="SUPFAM" id="SSF52833">
    <property type="entry name" value="Thioredoxin-like"/>
    <property type="match status" value="1"/>
</dbReference>
<keyword evidence="3" id="KW-1185">Reference proteome</keyword>
<dbReference type="STRING" id="284581.AMD01_16430"/>